<dbReference type="Proteomes" id="UP000320055">
    <property type="component" value="Unassembled WGS sequence"/>
</dbReference>
<evidence type="ECO:0000313" key="1">
    <source>
        <dbReference type="EMBL" id="VEP17665.1"/>
    </source>
</evidence>
<protein>
    <submittedName>
        <fullName evidence="1">Uncharacterized protein</fullName>
    </submittedName>
</protein>
<dbReference type="AlphaFoldDB" id="A0A563W202"/>
<accession>A0A563W202</accession>
<name>A0A563W202_9CYAN</name>
<sequence length="37" mass="4230">MNYILLKIMHKIKIRKFGNSLDATIPKETSKKLALDG</sequence>
<reference evidence="1 2" key="1">
    <citation type="submission" date="2019-01" db="EMBL/GenBank/DDBJ databases">
        <authorList>
            <person name="Brito A."/>
        </authorList>
    </citation>
    <scope>NUCLEOTIDE SEQUENCE [LARGE SCALE GENOMIC DNA]</scope>
    <source>
        <strain evidence="1">1</strain>
    </source>
</reference>
<dbReference type="EMBL" id="CAACVJ010000592">
    <property type="protein sequence ID" value="VEP17665.1"/>
    <property type="molecule type" value="Genomic_DNA"/>
</dbReference>
<gene>
    <name evidence="1" type="ORF">H1P_6310012</name>
</gene>
<keyword evidence="2" id="KW-1185">Reference proteome</keyword>
<organism evidence="1 2">
    <name type="scientific">Hyella patelloides LEGE 07179</name>
    <dbReference type="NCBI Taxonomy" id="945734"/>
    <lineage>
        <taxon>Bacteria</taxon>
        <taxon>Bacillati</taxon>
        <taxon>Cyanobacteriota</taxon>
        <taxon>Cyanophyceae</taxon>
        <taxon>Pleurocapsales</taxon>
        <taxon>Hyellaceae</taxon>
        <taxon>Hyella</taxon>
    </lineage>
</organism>
<proteinExistence type="predicted"/>
<evidence type="ECO:0000313" key="2">
    <source>
        <dbReference type="Proteomes" id="UP000320055"/>
    </source>
</evidence>